<name>A0AAV2E6X6_9ROSI</name>
<sequence>MSEKDGGSPWNASQSIGLRDFIQDQGLHDPGYLGDQFTWTNRRMGLACVRERLDRALCSQSWIDWFPQTQAKHFTDQGFDHRALLLSDKPYARNCRPLFRFDARWAENPEVRAMVSYVWQEDVQGTPMFHLWERLKRLRHLLYDWSRTGTTNSLRNMKTLQSKIDRVKLVHPID</sequence>
<dbReference type="PANTHER" id="PTHR33710:SF86">
    <property type="entry name" value="VIRAL MOVEMENT PROTEIN"/>
    <property type="match status" value="1"/>
</dbReference>
<dbReference type="Proteomes" id="UP001497516">
    <property type="component" value="Chromosome 4"/>
</dbReference>
<proteinExistence type="predicted"/>
<dbReference type="InterPro" id="IPR036691">
    <property type="entry name" value="Endo/exonu/phosph_ase_sf"/>
</dbReference>
<protein>
    <submittedName>
        <fullName evidence="1">Uncharacterized protein</fullName>
    </submittedName>
</protein>
<reference evidence="1 2" key="1">
    <citation type="submission" date="2024-04" db="EMBL/GenBank/DDBJ databases">
        <authorList>
            <person name="Fracassetti M."/>
        </authorList>
    </citation>
    <scope>NUCLEOTIDE SEQUENCE [LARGE SCALE GENOMIC DNA]</scope>
</reference>
<dbReference type="AlphaFoldDB" id="A0AAV2E6X6"/>
<gene>
    <name evidence="1" type="ORF">LTRI10_LOCUS22985</name>
</gene>
<accession>A0AAV2E6X6</accession>
<organism evidence="1 2">
    <name type="scientific">Linum trigynum</name>
    <dbReference type="NCBI Taxonomy" id="586398"/>
    <lineage>
        <taxon>Eukaryota</taxon>
        <taxon>Viridiplantae</taxon>
        <taxon>Streptophyta</taxon>
        <taxon>Embryophyta</taxon>
        <taxon>Tracheophyta</taxon>
        <taxon>Spermatophyta</taxon>
        <taxon>Magnoliopsida</taxon>
        <taxon>eudicotyledons</taxon>
        <taxon>Gunneridae</taxon>
        <taxon>Pentapetalae</taxon>
        <taxon>rosids</taxon>
        <taxon>fabids</taxon>
        <taxon>Malpighiales</taxon>
        <taxon>Linaceae</taxon>
        <taxon>Linum</taxon>
    </lineage>
</organism>
<dbReference type="EMBL" id="OZ034817">
    <property type="protein sequence ID" value="CAL1381615.1"/>
    <property type="molecule type" value="Genomic_DNA"/>
</dbReference>
<evidence type="ECO:0000313" key="2">
    <source>
        <dbReference type="Proteomes" id="UP001497516"/>
    </source>
</evidence>
<dbReference type="PANTHER" id="PTHR33710">
    <property type="entry name" value="BNAC02G09200D PROTEIN"/>
    <property type="match status" value="1"/>
</dbReference>
<keyword evidence="2" id="KW-1185">Reference proteome</keyword>
<evidence type="ECO:0000313" key="1">
    <source>
        <dbReference type="EMBL" id="CAL1381615.1"/>
    </source>
</evidence>
<dbReference type="SUPFAM" id="SSF56219">
    <property type="entry name" value="DNase I-like"/>
    <property type="match status" value="1"/>
</dbReference>
<dbReference type="Gene3D" id="3.60.10.10">
    <property type="entry name" value="Endonuclease/exonuclease/phosphatase"/>
    <property type="match status" value="1"/>
</dbReference>